<dbReference type="AlphaFoldDB" id="A0A4V2S1S0"/>
<organism evidence="1 2">
    <name type="scientific">Dokdonella fugitiva</name>
    <dbReference type="NCBI Taxonomy" id="328517"/>
    <lineage>
        <taxon>Bacteria</taxon>
        <taxon>Pseudomonadati</taxon>
        <taxon>Pseudomonadota</taxon>
        <taxon>Gammaproteobacteria</taxon>
        <taxon>Lysobacterales</taxon>
        <taxon>Rhodanobacteraceae</taxon>
        <taxon>Dokdonella</taxon>
    </lineage>
</organism>
<dbReference type="InterPro" id="IPR018691">
    <property type="entry name" value="DUF2188"/>
</dbReference>
<name>A0A4V2S1S0_9GAMM</name>
<dbReference type="Pfam" id="PF09954">
    <property type="entry name" value="DUF2188"/>
    <property type="match status" value="1"/>
</dbReference>
<dbReference type="Proteomes" id="UP000294862">
    <property type="component" value="Unassembled WGS sequence"/>
</dbReference>
<comment type="caution">
    <text evidence="1">The sequence shown here is derived from an EMBL/GenBank/DDBJ whole genome shotgun (WGS) entry which is preliminary data.</text>
</comment>
<dbReference type="EMBL" id="SLWQ01000009">
    <property type="protein sequence ID" value="TCO37670.1"/>
    <property type="molecule type" value="Genomic_DNA"/>
</dbReference>
<reference evidence="1 2" key="1">
    <citation type="journal article" date="2015" name="Stand. Genomic Sci.">
        <title>Genomic Encyclopedia of Bacterial and Archaeal Type Strains, Phase III: the genomes of soil and plant-associated and newly described type strains.</title>
        <authorList>
            <person name="Whitman W.B."/>
            <person name="Woyke T."/>
            <person name="Klenk H.P."/>
            <person name="Zhou Y."/>
            <person name="Lilburn T.G."/>
            <person name="Beck B.J."/>
            <person name="De Vos P."/>
            <person name="Vandamme P."/>
            <person name="Eisen J.A."/>
            <person name="Garrity G."/>
            <person name="Hugenholtz P."/>
            <person name="Kyrpides N.C."/>
        </authorList>
    </citation>
    <scope>NUCLEOTIDE SEQUENCE [LARGE SCALE GENOMIC DNA]</scope>
    <source>
        <strain evidence="1 2">A3</strain>
    </source>
</reference>
<dbReference type="RefSeq" id="WP_131999641.1">
    <property type="nucleotide sequence ID" value="NZ_SLWQ01000009.1"/>
</dbReference>
<keyword evidence="2" id="KW-1185">Reference proteome</keyword>
<sequence length="79" mass="8994">MARYVMHLVHRINDGRWHLQARGRTLVAFDTKAEAEAAGQKRGHELQDVGQDAQLVVHRADGSIEHEYTYGHDPERHPG</sequence>
<evidence type="ECO:0000313" key="2">
    <source>
        <dbReference type="Proteomes" id="UP000294862"/>
    </source>
</evidence>
<protein>
    <submittedName>
        <fullName evidence="1">Uncharacterized protein DUF2188</fullName>
    </submittedName>
</protein>
<proteinExistence type="predicted"/>
<dbReference type="OrthoDB" id="7871279at2"/>
<accession>A0A4V2S1S0</accession>
<evidence type="ECO:0000313" key="1">
    <source>
        <dbReference type="EMBL" id="TCO37670.1"/>
    </source>
</evidence>
<gene>
    <name evidence="1" type="ORF">EV148_10922</name>
</gene>